<keyword evidence="2" id="KW-1185">Reference proteome</keyword>
<dbReference type="AlphaFoldDB" id="A0A6P5JTM8"/>
<reference evidence="3 4" key="1">
    <citation type="submission" date="2025-04" db="UniProtKB">
        <authorList>
            <consortium name="RefSeq"/>
        </authorList>
    </citation>
    <scope>IDENTIFICATION</scope>
    <source>
        <tissue evidence="3 4">Spleen</tissue>
    </source>
</reference>
<accession>A0A6P5JTM8</accession>
<name>A0A6P5JTM8_PHACI</name>
<proteinExistence type="predicted"/>
<feature type="region of interest" description="Disordered" evidence="1">
    <location>
        <begin position="22"/>
        <end position="51"/>
    </location>
</feature>
<dbReference type="RefSeq" id="XP_020837416.1">
    <property type="nucleotide sequence ID" value="XM_020981757.1"/>
</dbReference>
<dbReference type="KEGG" id="pcw:110205280"/>
<dbReference type="Proteomes" id="UP000515140">
    <property type="component" value="Unplaced"/>
</dbReference>
<dbReference type="InterPro" id="IPR010736">
    <property type="entry name" value="SHIPPO-rpt"/>
</dbReference>
<dbReference type="Pfam" id="PF07004">
    <property type="entry name" value="SHIPPO-rpt"/>
    <property type="match status" value="2"/>
</dbReference>
<evidence type="ECO:0000256" key="1">
    <source>
        <dbReference type="SAM" id="MobiDB-lite"/>
    </source>
</evidence>
<evidence type="ECO:0000313" key="3">
    <source>
        <dbReference type="RefSeq" id="XP_020837415.1"/>
    </source>
</evidence>
<organism evidence="2 3">
    <name type="scientific">Phascolarctos cinereus</name>
    <name type="common">Koala</name>
    <dbReference type="NCBI Taxonomy" id="38626"/>
    <lineage>
        <taxon>Eukaryota</taxon>
        <taxon>Metazoa</taxon>
        <taxon>Chordata</taxon>
        <taxon>Craniata</taxon>
        <taxon>Vertebrata</taxon>
        <taxon>Euteleostomi</taxon>
        <taxon>Mammalia</taxon>
        <taxon>Metatheria</taxon>
        <taxon>Diprotodontia</taxon>
        <taxon>Phascolarctidae</taxon>
        <taxon>Phascolarctos</taxon>
    </lineage>
</organism>
<evidence type="ECO:0000313" key="4">
    <source>
        <dbReference type="RefSeq" id="XP_020837416.1"/>
    </source>
</evidence>
<protein>
    <submittedName>
        <fullName evidence="3 4">Protein STPG3 isoform X1</fullName>
    </submittedName>
</protein>
<dbReference type="RefSeq" id="XP_020837415.1">
    <property type="nucleotide sequence ID" value="XM_020981756.1"/>
</dbReference>
<gene>
    <name evidence="3 4" type="primary">STPG3</name>
</gene>
<evidence type="ECO:0000313" key="2">
    <source>
        <dbReference type="Proteomes" id="UP000515140"/>
    </source>
</evidence>
<dbReference type="GeneID" id="110205280"/>
<dbReference type="CTD" id="441476"/>
<sequence length="299" mass="33826">MNFDQKAVKFLANFYMNGGQHWTHGGIQTRQPAPPSSRKKLSGNSPVLPMHPQSIERWESMKHSAPQDLQKLPLGGTNLMQEPQLFRVKNIKEFSTSRAMWNGGLERRPPILIDMDIPGPTQYPAPDVSIRESSPHPHYSISCKTPTRDGDGHRAWQTTWFQSESPFTQKADFLREKQWPSPFHYTQPCNLGPQQPCRPSFPAFTFGHRRVVNKTREPGPSPNTYNVIPGFQLKGPRSPAFSISRAQTLNSWISPAHTPGPAAYYVEDSYNSRFLSAPGVLIQGERRPKRHETGPFCTL</sequence>